<dbReference type="RefSeq" id="WP_224531831.1">
    <property type="nucleotide sequence ID" value="NZ_JAIUJR010000014.1"/>
</dbReference>
<gene>
    <name evidence="3" type="ORF">LBU54_14815</name>
</gene>
<feature type="chain" id="PRO_5046859415" evidence="1">
    <location>
        <begin position="20"/>
        <end position="944"/>
    </location>
</feature>
<organism evidence="3 4">
    <name type="scientific">Winogradskyella alexanderae</name>
    <dbReference type="NCBI Taxonomy" id="2877123"/>
    <lineage>
        <taxon>Bacteria</taxon>
        <taxon>Pseudomonadati</taxon>
        <taxon>Bacteroidota</taxon>
        <taxon>Flavobacteriia</taxon>
        <taxon>Flavobacteriales</taxon>
        <taxon>Flavobacteriaceae</taxon>
        <taxon>Winogradskyella</taxon>
    </lineage>
</organism>
<dbReference type="Pfam" id="PF16403">
    <property type="entry name" value="Bact_surface_Ig-like"/>
    <property type="match status" value="2"/>
</dbReference>
<dbReference type="InterPro" id="IPR032179">
    <property type="entry name" value="Cry22Aa_Ig-like"/>
</dbReference>
<name>A0ABS7XXZ7_9FLAO</name>
<comment type="caution">
    <text evidence="3">The sequence shown here is derived from an EMBL/GenBank/DDBJ whole genome shotgun (WGS) entry which is preliminary data.</text>
</comment>
<accession>A0ABS7XXZ7</accession>
<dbReference type="EMBL" id="JAIUJR010000014">
    <property type="protein sequence ID" value="MCA0133866.1"/>
    <property type="molecule type" value="Genomic_DNA"/>
</dbReference>
<dbReference type="Gene3D" id="2.60.40.10">
    <property type="entry name" value="Immunoglobulins"/>
    <property type="match status" value="4"/>
</dbReference>
<evidence type="ECO:0000256" key="1">
    <source>
        <dbReference type="SAM" id="SignalP"/>
    </source>
</evidence>
<feature type="domain" description="Pesticidal crystal protein Cry22Aa Ig-like" evidence="2">
    <location>
        <begin position="648"/>
        <end position="721"/>
    </location>
</feature>
<dbReference type="InterPro" id="IPR013783">
    <property type="entry name" value="Ig-like_fold"/>
</dbReference>
<evidence type="ECO:0000313" key="3">
    <source>
        <dbReference type="EMBL" id="MCA0133866.1"/>
    </source>
</evidence>
<evidence type="ECO:0000313" key="4">
    <source>
        <dbReference type="Proteomes" id="UP001198901"/>
    </source>
</evidence>
<keyword evidence="1" id="KW-0732">Signal</keyword>
<feature type="signal peptide" evidence="1">
    <location>
        <begin position="1"/>
        <end position="19"/>
    </location>
</feature>
<feature type="domain" description="Pesticidal crystal protein Cry22Aa Ig-like" evidence="2">
    <location>
        <begin position="731"/>
        <end position="804"/>
    </location>
</feature>
<protein>
    <submittedName>
        <fullName evidence="3">DUF5011 domain-containing protein</fullName>
    </submittedName>
</protein>
<dbReference type="Proteomes" id="UP001198901">
    <property type="component" value="Unassembled WGS sequence"/>
</dbReference>
<dbReference type="PROSITE" id="PS51257">
    <property type="entry name" value="PROKAR_LIPOPROTEIN"/>
    <property type="match status" value="1"/>
</dbReference>
<proteinExistence type="predicted"/>
<sequence length="944" mass="101821">MRYSFILLCAFLMFFSCSTDNNNPVDPALIEQPPSDGNVKVDIKVELPSNTTFSESDLEVISIFDSSTLTSSGISDIEIYNGDNLELVSVQNSVQEAVLFGLLDPVDENIKIIDVTSTAKAIVMLAPWSIGLSKEEKIQALSLISTLSGYDSFLTEVEQGIKSQDLTNVNPQEIQNQLVESFFSRTSNSDIDGNFGPLDVIVENTALSVYPEWETNINISYSLKLFKNGVLQDDKMLLGNLVSQGVIDLLFNGIGSSNSTQQVDFTLPTSGLYELKARNGSSLSDDHSDALIQNLSVTLYELIGVFSGSFNSLFSQNAPCLGTIINQIKGTTEFIVAFNQYQSGGLSNYDMALAFLTTAKEVIATIGTDGCFPSQSIVAGLVQTIVNVINVIQQGIAVINTGSVLYDWYTLPGEIDICVEKAEADYAFCNAISISAADGFNFGMVPVGQEVNKSITITNNSETNLFIHGINFENESIENVFSTDFTENVEVIPGGTYTFNLIFNGPLTNAINAEMIVQNSLDEINNKVTVSGEAINAIVVEPTYLLFDAIPLNEVSEMKTISVQNTSDYPTRVSYALNTNLSGFNVSPILFLTEIPANNQTQIQVTFQPTSVTETYNSDLEIVSNDTSQESISIELSGSVGDGIPPVISLIGNATIDLNAGDNYVELGATATDNVDGDISQEIVIGGDVVDTNNTGTYLVTYNVFDSAGNAADEVIRTVNVFEGDITPPVITLIGAATINLSVGDMYTELGATATDDVDGDISDLINIGGDIVDTDTAGTYIITYNVSDAAGNDAVEVIRTVIVESEVFNLSGEWTPNWVVAECNTLGSYCCGCSFHQNDRNFVFIEDNNCSPGEICGELDWNTQRIGNTDTVTINNWSFVDNVLTIQIQSGQSSGFQFTNRTLDWQGTYDPNTDSFTGTYTANFYGGLIISAEATGTLTLTRN</sequence>
<evidence type="ECO:0000259" key="2">
    <source>
        <dbReference type="Pfam" id="PF16403"/>
    </source>
</evidence>
<reference evidence="4" key="1">
    <citation type="submission" date="2023-07" db="EMBL/GenBank/DDBJ databases">
        <authorList>
            <person name="Yue Y."/>
        </authorList>
    </citation>
    <scope>NUCLEOTIDE SEQUENCE [LARGE SCALE GENOMIC DNA]</scope>
    <source>
        <strain evidence="4">D23</strain>
    </source>
</reference>
<keyword evidence="4" id="KW-1185">Reference proteome</keyword>